<feature type="coiled-coil region" evidence="1">
    <location>
        <begin position="198"/>
        <end position="225"/>
    </location>
</feature>
<keyword evidence="4" id="KW-0732">Signal</keyword>
<dbReference type="Pfam" id="PF14257">
    <property type="entry name" value="DUF4349"/>
    <property type="match status" value="1"/>
</dbReference>
<reference evidence="6 7" key="1">
    <citation type="submission" date="2018-03" db="EMBL/GenBank/DDBJ databases">
        <title>Genomic Encyclopedia of Archaeal and Bacterial Type Strains, Phase II (KMG-II): from individual species to whole genera.</title>
        <authorList>
            <person name="Goeker M."/>
        </authorList>
    </citation>
    <scope>NUCLEOTIDE SEQUENCE [LARGE SCALE GENOMIC DNA]</scope>
    <source>
        <strain evidence="6 7">DSM 45601</strain>
    </source>
</reference>
<keyword evidence="3" id="KW-0472">Membrane</keyword>
<evidence type="ECO:0000256" key="1">
    <source>
        <dbReference type="SAM" id="Coils"/>
    </source>
</evidence>
<keyword evidence="1" id="KW-0175">Coiled coil</keyword>
<evidence type="ECO:0000256" key="2">
    <source>
        <dbReference type="SAM" id="MobiDB-lite"/>
    </source>
</evidence>
<organism evidence="6 7">
    <name type="scientific">Allonocardiopsis opalescens</name>
    <dbReference type="NCBI Taxonomy" id="1144618"/>
    <lineage>
        <taxon>Bacteria</taxon>
        <taxon>Bacillati</taxon>
        <taxon>Actinomycetota</taxon>
        <taxon>Actinomycetes</taxon>
        <taxon>Streptosporangiales</taxon>
        <taxon>Allonocardiopsis</taxon>
    </lineage>
</organism>
<feature type="region of interest" description="Disordered" evidence="2">
    <location>
        <begin position="28"/>
        <end position="80"/>
    </location>
</feature>
<feature type="chain" id="PRO_5039076432" evidence="4">
    <location>
        <begin position="31"/>
        <end position="328"/>
    </location>
</feature>
<keyword evidence="3" id="KW-0812">Transmembrane</keyword>
<dbReference type="PROSITE" id="PS51257">
    <property type="entry name" value="PROKAR_LIPOPROTEIN"/>
    <property type="match status" value="1"/>
</dbReference>
<dbReference type="Proteomes" id="UP000237846">
    <property type="component" value="Unassembled WGS sequence"/>
</dbReference>
<dbReference type="InterPro" id="IPR025645">
    <property type="entry name" value="DUF4349"/>
</dbReference>
<keyword evidence="7" id="KW-1185">Reference proteome</keyword>
<sequence length="328" mass="34017">MRNAAPRRVPVTAVAAVLAAALLAGCSAPGSDSASGGSGGAVDRAAPEAAVENEGQAAAPEAAQDSDSGGGSAEQVDVVDPEHIVYTSTVRVEGADVRQLSVQARGIVAAVDGFVSAETTETAPDRPAYADLSFEVPVADYAAVLEQLSGLGTPLGLEQTAEDVTDEVVDVESRVASQQASVERIRELLADASTLEEVIRLESELSSREADLESLQARQRSLRDRTSTGTIHLHISEPGAVEEEPEDPSGLLGGLASGWRAFLFGADVLLTVVGFLLPFLVLAALVGVPGWLGWRRVREARGRRERPAVAAGASRPAAETTRPADPAE</sequence>
<keyword evidence="3" id="KW-1133">Transmembrane helix</keyword>
<evidence type="ECO:0000313" key="6">
    <source>
        <dbReference type="EMBL" id="PRX92384.1"/>
    </source>
</evidence>
<gene>
    <name evidence="6" type="ORF">CLV72_110144</name>
</gene>
<protein>
    <submittedName>
        <fullName evidence="6">Uncharacterized protein DUF4349</fullName>
    </submittedName>
</protein>
<feature type="region of interest" description="Disordered" evidence="2">
    <location>
        <begin position="305"/>
        <end position="328"/>
    </location>
</feature>
<dbReference type="AlphaFoldDB" id="A0A2T0PU13"/>
<proteinExistence type="predicted"/>
<name>A0A2T0PU13_9ACTN</name>
<feature type="compositionally biased region" description="Low complexity" evidence="2">
    <location>
        <begin position="308"/>
        <end position="318"/>
    </location>
</feature>
<feature type="domain" description="DUF4349" evidence="5">
    <location>
        <begin position="83"/>
        <end position="290"/>
    </location>
</feature>
<dbReference type="EMBL" id="PVZC01000010">
    <property type="protein sequence ID" value="PRX92384.1"/>
    <property type="molecule type" value="Genomic_DNA"/>
</dbReference>
<evidence type="ECO:0000259" key="5">
    <source>
        <dbReference type="Pfam" id="PF14257"/>
    </source>
</evidence>
<comment type="caution">
    <text evidence="6">The sequence shown here is derived from an EMBL/GenBank/DDBJ whole genome shotgun (WGS) entry which is preliminary data.</text>
</comment>
<feature type="transmembrane region" description="Helical" evidence="3">
    <location>
        <begin position="268"/>
        <end position="294"/>
    </location>
</feature>
<evidence type="ECO:0000313" key="7">
    <source>
        <dbReference type="Proteomes" id="UP000237846"/>
    </source>
</evidence>
<evidence type="ECO:0000256" key="4">
    <source>
        <dbReference type="SAM" id="SignalP"/>
    </source>
</evidence>
<accession>A0A2T0PU13</accession>
<evidence type="ECO:0000256" key="3">
    <source>
        <dbReference type="SAM" id="Phobius"/>
    </source>
</evidence>
<feature type="signal peptide" evidence="4">
    <location>
        <begin position="1"/>
        <end position="30"/>
    </location>
</feature>